<gene>
    <name evidence="7" type="ORF">H8R10_06890</name>
</gene>
<feature type="chain" id="PRO_5034915788" evidence="5">
    <location>
        <begin position="25"/>
        <end position="216"/>
    </location>
</feature>
<evidence type="ECO:0000256" key="2">
    <source>
        <dbReference type="ARBA" id="ARBA00022670"/>
    </source>
</evidence>
<proteinExistence type="inferred from homology"/>
<accession>A0A8I0KUQ3</accession>
<dbReference type="GO" id="GO:0006508">
    <property type="term" value="P:proteolysis"/>
    <property type="evidence" value="ECO:0007669"/>
    <property type="project" value="UniProtKB-KW"/>
</dbReference>
<dbReference type="PANTHER" id="PTHR47359">
    <property type="entry name" value="PEPTIDOGLYCAN DL-ENDOPEPTIDASE CWLO"/>
    <property type="match status" value="1"/>
</dbReference>
<dbReference type="InterPro" id="IPR000064">
    <property type="entry name" value="NLP_P60_dom"/>
</dbReference>
<dbReference type="AlphaFoldDB" id="A0A8I0KUQ3"/>
<organism evidence="7 8">
    <name type="scientific">Nanchangia anserum</name>
    <dbReference type="NCBI Taxonomy" id="2692125"/>
    <lineage>
        <taxon>Bacteria</taxon>
        <taxon>Bacillati</taxon>
        <taxon>Actinomycetota</taxon>
        <taxon>Actinomycetes</taxon>
        <taxon>Actinomycetales</taxon>
        <taxon>Actinomycetaceae</taxon>
        <taxon>Nanchangia</taxon>
    </lineage>
</organism>
<dbReference type="PROSITE" id="PS51935">
    <property type="entry name" value="NLPC_P60"/>
    <property type="match status" value="1"/>
</dbReference>
<evidence type="ECO:0000256" key="3">
    <source>
        <dbReference type="ARBA" id="ARBA00022801"/>
    </source>
</evidence>
<evidence type="ECO:0000256" key="4">
    <source>
        <dbReference type="ARBA" id="ARBA00022807"/>
    </source>
</evidence>
<comment type="similarity">
    <text evidence="1">Belongs to the peptidase C40 family.</text>
</comment>
<keyword evidence="3" id="KW-0378">Hydrolase</keyword>
<evidence type="ECO:0000259" key="6">
    <source>
        <dbReference type="PROSITE" id="PS51935"/>
    </source>
</evidence>
<dbReference type="InterPro" id="IPR038765">
    <property type="entry name" value="Papain-like_cys_pep_sf"/>
</dbReference>
<keyword evidence="5" id="KW-0732">Signal</keyword>
<evidence type="ECO:0000313" key="8">
    <source>
        <dbReference type="Proteomes" id="UP000627538"/>
    </source>
</evidence>
<dbReference type="Proteomes" id="UP000627538">
    <property type="component" value="Unassembled WGS sequence"/>
</dbReference>
<sequence>MTSPEARRKAAVLASSGLAVGVIAAQGTANLAVAETSGSDAAAPVRAAVNETVTAPAGDFTISQASMKVVAKPVVARETRAATTPARTQQAQVSTASYDVPPVSAASGSITAIAMNYLGTPYVYGGSTPSGFDCSGFVKYVYAQAGIAVNGRTDASIMAGGTKISLADAQPGDILWHSGHVGIYLGNGMYIHAPKPGDVVKVSPMRYGGFTTAVRY</sequence>
<keyword evidence="2" id="KW-0645">Protease</keyword>
<dbReference type="Pfam" id="PF00877">
    <property type="entry name" value="NLPC_P60"/>
    <property type="match status" value="1"/>
</dbReference>
<evidence type="ECO:0000256" key="1">
    <source>
        <dbReference type="ARBA" id="ARBA00007074"/>
    </source>
</evidence>
<protein>
    <submittedName>
        <fullName evidence="7">C40 family peptidase</fullName>
    </submittedName>
</protein>
<keyword evidence="4" id="KW-0788">Thiol protease</keyword>
<comment type="caution">
    <text evidence="7">The sequence shown here is derived from an EMBL/GenBank/DDBJ whole genome shotgun (WGS) entry which is preliminary data.</text>
</comment>
<evidence type="ECO:0000313" key="7">
    <source>
        <dbReference type="EMBL" id="MBD3689948.1"/>
    </source>
</evidence>
<dbReference type="Gene3D" id="3.90.1720.10">
    <property type="entry name" value="endopeptidase domain like (from Nostoc punctiforme)"/>
    <property type="match status" value="1"/>
</dbReference>
<dbReference type="EMBL" id="JACRUO010000002">
    <property type="protein sequence ID" value="MBD3689948.1"/>
    <property type="molecule type" value="Genomic_DNA"/>
</dbReference>
<dbReference type="GO" id="GO:0008234">
    <property type="term" value="F:cysteine-type peptidase activity"/>
    <property type="evidence" value="ECO:0007669"/>
    <property type="project" value="UniProtKB-KW"/>
</dbReference>
<reference evidence="7 8" key="1">
    <citation type="submission" date="2020-08" db="EMBL/GenBank/DDBJ databases">
        <title>Winkia gen. nov., sp. nov., isolated from faeces of the Anser albifrons in China.</title>
        <authorList>
            <person name="Liu Q."/>
        </authorList>
    </citation>
    <scope>NUCLEOTIDE SEQUENCE [LARGE SCALE GENOMIC DNA]</scope>
    <source>
        <strain evidence="7 8">C62</strain>
    </source>
</reference>
<dbReference type="PANTHER" id="PTHR47359:SF3">
    <property type="entry name" value="NLP_P60 DOMAIN-CONTAINING PROTEIN-RELATED"/>
    <property type="match status" value="1"/>
</dbReference>
<dbReference type="SUPFAM" id="SSF54001">
    <property type="entry name" value="Cysteine proteinases"/>
    <property type="match status" value="1"/>
</dbReference>
<keyword evidence="8" id="KW-1185">Reference proteome</keyword>
<feature type="signal peptide" evidence="5">
    <location>
        <begin position="1"/>
        <end position="24"/>
    </location>
</feature>
<feature type="domain" description="NlpC/P60" evidence="6">
    <location>
        <begin position="104"/>
        <end position="216"/>
    </location>
</feature>
<evidence type="ECO:0000256" key="5">
    <source>
        <dbReference type="SAM" id="SignalP"/>
    </source>
</evidence>
<name>A0A8I0KUQ3_9ACTO</name>
<dbReference type="InterPro" id="IPR051794">
    <property type="entry name" value="PG_Endopeptidase_C40"/>
</dbReference>